<evidence type="ECO:0000256" key="3">
    <source>
        <dbReference type="ARBA" id="ARBA00023002"/>
    </source>
</evidence>
<dbReference type="Gene3D" id="1.10.1040.10">
    <property type="entry name" value="N-(1-d-carboxylethyl)-l-norvaline Dehydrogenase, domain 2"/>
    <property type="match status" value="1"/>
</dbReference>
<feature type="binding site" evidence="6">
    <location>
        <position position="34"/>
    </location>
    <ligand>
        <name>NAD(+)</name>
        <dbReference type="ChEBI" id="CHEBI:57540"/>
    </ligand>
</feature>
<dbReference type="STRING" id="1838280.A6M21_16185"/>
<evidence type="ECO:0000259" key="8">
    <source>
        <dbReference type="Pfam" id="PF02737"/>
    </source>
</evidence>
<sequence length="318" mass="35623">MSKIKTVAVVGAGTMGRYIAQAVLEYFLRVNLIDISEKVLDSACQMIRDGLFKRVESGKMSMSKVDNAFDCLGVFLNLEEGVFDADLVIEAVSENLPLKKEMFKKLDGICPPSTILATNTSGIPITSIARITNYRERVVGTHFYNPAHLIPLVEVVRSDYTEKKVVEEVMSFLRSLGKKPILVNKDIPGFIGNRLQHAITREALSLLQNGVASARDIDDVVRYTLGLRFAHTGPLEQRDLNGLDVHLSIAEYLYPTLEDSKEPLTLLKEKVAEGKLGLKTGHGIYDWSNYRDEDIVSKKNRQLVRMLEMIETLDHVDI</sequence>
<dbReference type="PANTHER" id="PTHR48075">
    <property type="entry name" value="3-HYDROXYACYL-COA DEHYDROGENASE FAMILY PROTEIN"/>
    <property type="match status" value="1"/>
</dbReference>
<protein>
    <recommendedName>
        <fullName evidence="4">3-hydroxybutyryl-CoA dehydrogenase</fullName>
    </recommendedName>
</protein>
<dbReference type="Pfam" id="PF02737">
    <property type="entry name" value="3HCDH_N"/>
    <property type="match status" value="1"/>
</dbReference>
<dbReference type="InterPro" id="IPR006108">
    <property type="entry name" value="3HC_DH_C"/>
</dbReference>
<evidence type="ECO:0000256" key="4">
    <source>
        <dbReference type="ARBA" id="ARBA00067747"/>
    </source>
</evidence>
<dbReference type="EMBL" id="LYVF01000199">
    <property type="protein sequence ID" value="OAT79329.1"/>
    <property type="molecule type" value="Genomic_DNA"/>
</dbReference>
<dbReference type="GO" id="GO:0070403">
    <property type="term" value="F:NAD+ binding"/>
    <property type="evidence" value="ECO:0007669"/>
    <property type="project" value="InterPro"/>
</dbReference>
<feature type="binding site" evidence="6">
    <location>
        <position position="94"/>
    </location>
    <ligand>
        <name>NAD(+)</name>
        <dbReference type="ChEBI" id="CHEBI:57540"/>
    </ligand>
</feature>
<keyword evidence="6" id="KW-0520">NAD</keyword>
<evidence type="ECO:0000313" key="10">
    <source>
        <dbReference type="Proteomes" id="UP000078532"/>
    </source>
</evidence>
<gene>
    <name evidence="9" type="ORF">A6M21_16185</name>
</gene>
<evidence type="ECO:0000256" key="5">
    <source>
        <dbReference type="PIRSR" id="PIRSR000105-1"/>
    </source>
</evidence>
<feature type="domain" description="3-hydroxyacyl-CoA dehydrogenase C-terminal" evidence="7">
    <location>
        <begin position="189"/>
        <end position="287"/>
    </location>
</feature>
<feature type="binding site" evidence="6">
    <location>
        <position position="145"/>
    </location>
    <ligand>
        <name>NAD(+)</name>
        <dbReference type="ChEBI" id="CHEBI:57540"/>
    </ligand>
</feature>
<dbReference type="RefSeq" id="WP_066671846.1">
    <property type="nucleotide sequence ID" value="NZ_LYVF01000199.1"/>
</dbReference>
<evidence type="ECO:0000256" key="2">
    <source>
        <dbReference type="ARBA" id="ARBA00009463"/>
    </source>
</evidence>
<feature type="site" description="Important for catalytic activity" evidence="5">
    <location>
        <position position="142"/>
    </location>
</feature>
<dbReference type="InterPro" id="IPR013328">
    <property type="entry name" value="6PGD_dom2"/>
</dbReference>
<dbReference type="SUPFAM" id="SSF51735">
    <property type="entry name" value="NAD(P)-binding Rossmann-fold domains"/>
    <property type="match status" value="1"/>
</dbReference>
<comment type="similarity">
    <text evidence="2">Belongs to the 3-hydroxyacyl-CoA dehydrogenase family.</text>
</comment>
<dbReference type="GO" id="GO:0006635">
    <property type="term" value="P:fatty acid beta-oxidation"/>
    <property type="evidence" value="ECO:0007669"/>
    <property type="project" value="TreeGrafter"/>
</dbReference>
<dbReference type="Proteomes" id="UP000078532">
    <property type="component" value="Unassembled WGS sequence"/>
</dbReference>
<dbReference type="UniPathway" id="UPA00863"/>
<evidence type="ECO:0000313" key="9">
    <source>
        <dbReference type="EMBL" id="OAT79329.1"/>
    </source>
</evidence>
<dbReference type="PIRSF" id="PIRSF000105">
    <property type="entry name" value="HCDH"/>
    <property type="match status" value="1"/>
</dbReference>
<feature type="binding site" evidence="6">
    <location>
        <begin position="11"/>
        <end position="16"/>
    </location>
    <ligand>
        <name>NAD(+)</name>
        <dbReference type="ChEBI" id="CHEBI:57540"/>
    </ligand>
</feature>
<dbReference type="InterPro" id="IPR022694">
    <property type="entry name" value="3-OHacyl-CoA_DH"/>
</dbReference>
<dbReference type="GO" id="GO:0008691">
    <property type="term" value="F:3-hydroxybutyryl-CoA dehydrogenase activity"/>
    <property type="evidence" value="ECO:0007669"/>
    <property type="project" value="TreeGrafter"/>
</dbReference>
<keyword evidence="10" id="KW-1185">Reference proteome</keyword>
<dbReference type="Gene3D" id="3.40.50.720">
    <property type="entry name" value="NAD(P)-binding Rossmann-like Domain"/>
    <property type="match status" value="1"/>
</dbReference>
<keyword evidence="3" id="KW-0560">Oxidoreductase</keyword>
<proteinExistence type="inferred from homology"/>
<evidence type="ECO:0000256" key="6">
    <source>
        <dbReference type="PIRSR" id="PIRSR000105-2"/>
    </source>
</evidence>
<name>A0A1B7LAH5_9FIRM</name>
<dbReference type="PANTHER" id="PTHR48075:SF5">
    <property type="entry name" value="3-HYDROXYBUTYRYL-COA DEHYDROGENASE"/>
    <property type="match status" value="1"/>
</dbReference>
<feature type="binding site" evidence="6">
    <location>
        <position position="121"/>
    </location>
    <ligand>
        <name>NAD(+)</name>
        <dbReference type="ChEBI" id="CHEBI:57540"/>
    </ligand>
</feature>
<dbReference type="PROSITE" id="PS00067">
    <property type="entry name" value="3HCDH"/>
    <property type="match status" value="1"/>
</dbReference>
<dbReference type="GO" id="GO:0019605">
    <property type="term" value="P:butyrate metabolic process"/>
    <property type="evidence" value="ECO:0007669"/>
    <property type="project" value="UniProtKB-UniPathway"/>
</dbReference>
<dbReference type="InterPro" id="IPR036291">
    <property type="entry name" value="NAD(P)-bd_dom_sf"/>
</dbReference>
<dbReference type="FunFam" id="3.40.50.720:FF:000009">
    <property type="entry name" value="Fatty oxidation complex, alpha subunit"/>
    <property type="match status" value="1"/>
</dbReference>
<comment type="pathway">
    <text evidence="1">Lipid metabolism; butanoate metabolism.</text>
</comment>
<dbReference type="AlphaFoldDB" id="A0A1B7LAH5"/>
<evidence type="ECO:0000259" key="7">
    <source>
        <dbReference type="Pfam" id="PF00725"/>
    </source>
</evidence>
<feature type="domain" description="3-hydroxyacyl-CoA dehydrogenase NAD binding" evidence="8">
    <location>
        <begin position="6"/>
        <end position="186"/>
    </location>
</feature>
<dbReference type="InterPro" id="IPR006176">
    <property type="entry name" value="3-OHacyl-CoA_DH_NAD-bd"/>
</dbReference>
<dbReference type="InterPro" id="IPR008927">
    <property type="entry name" value="6-PGluconate_DH-like_C_sf"/>
</dbReference>
<dbReference type="InterPro" id="IPR006180">
    <property type="entry name" value="3-OHacyl-CoA_DH_CS"/>
</dbReference>
<reference evidence="9 10" key="1">
    <citation type="submission" date="2016-04" db="EMBL/GenBank/DDBJ databases">
        <authorList>
            <person name="Evans L.H."/>
            <person name="Alamgir A."/>
            <person name="Owens N."/>
            <person name="Weber N.D."/>
            <person name="Virtaneva K."/>
            <person name="Barbian K."/>
            <person name="Babar A."/>
            <person name="Rosenke K."/>
        </authorList>
    </citation>
    <scope>NUCLEOTIDE SEQUENCE [LARGE SCALE GENOMIC DNA]</scope>
    <source>
        <strain evidence="9 10">LMa1</strain>
    </source>
</reference>
<evidence type="ECO:0000256" key="1">
    <source>
        <dbReference type="ARBA" id="ARBA00005086"/>
    </source>
</evidence>
<feature type="binding site" evidence="6">
    <location>
        <position position="99"/>
    </location>
    <ligand>
        <name>NAD(+)</name>
        <dbReference type="ChEBI" id="CHEBI:57540"/>
    </ligand>
</feature>
<dbReference type="Pfam" id="PF00725">
    <property type="entry name" value="3HCDH"/>
    <property type="match status" value="1"/>
</dbReference>
<organism evidence="9 10">
    <name type="scientific">Desulfotomaculum copahuensis</name>
    <dbReference type="NCBI Taxonomy" id="1838280"/>
    <lineage>
        <taxon>Bacteria</taxon>
        <taxon>Bacillati</taxon>
        <taxon>Bacillota</taxon>
        <taxon>Clostridia</taxon>
        <taxon>Eubacteriales</taxon>
        <taxon>Desulfotomaculaceae</taxon>
        <taxon>Desulfotomaculum</taxon>
    </lineage>
</organism>
<comment type="caution">
    <text evidence="9">The sequence shown here is derived from an EMBL/GenBank/DDBJ whole genome shotgun (WGS) entry which is preliminary data.</text>
</comment>
<accession>A0A1B7LAH5</accession>
<dbReference type="OrthoDB" id="9815331at2"/>
<feature type="binding site" evidence="6">
    <location>
        <position position="279"/>
    </location>
    <ligand>
        <name>NAD(+)</name>
        <dbReference type="ChEBI" id="CHEBI:57540"/>
    </ligand>
</feature>
<dbReference type="SUPFAM" id="SSF48179">
    <property type="entry name" value="6-phosphogluconate dehydrogenase C-terminal domain-like"/>
    <property type="match status" value="1"/>
</dbReference>